<feature type="transmembrane region" description="Helical" evidence="1">
    <location>
        <begin position="12"/>
        <end position="34"/>
    </location>
</feature>
<dbReference type="Pfam" id="PF06612">
    <property type="entry name" value="DUF1146"/>
    <property type="match status" value="1"/>
</dbReference>
<comment type="caution">
    <text evidence="2">The sequence shown here is derived from an EMBL/GenBank/DDBJ whole genome shotgun (WGS) entry which is preliminary data.</text>
</comment>
<evidence type="ECO:0000313" key="2">
    <source>
        <dbReference type="EMBL" id="MFD2615518.1"/>
    </source>
</evidence>
<protein>
    <submittedName>
        <fullName evidence="2">DUF1146 family protein</fullName>
    </submittedName>
</protein>
<dbReference type="EMBL" id="JBHUME010000019">
    <property type="protein sequence ID" value="MFD2615518.1"/>
    <property type="molecule type" value="Genomic_DNA"/>
</dbReference>
<proteinExistence type="predicted"/>
<keyword evidence="1" id="KW-0812">Transmembrane</keyword>
<evidence type="ECO:0000256" key="1">
    <source>
        <dbReference type="SAM" id="Phobius"/>
    </source>
</evidence>
<reference evidence="3" key="1">
    <citation type="journal article" date="2019" name="Int. J. Syst. Evol. Microbiol.">
        <title>The Global Catalogue of Microorganisms (GCM) 10K type strain sequencing project: providing services to taxonomists for standard genome sequencing and annotation.</title>
        <authorList>
            <consortium name="The Broad Institute Genomics Platform"/>
            <consortium name="The Broad Institute Genome Sequencing Center for Infectious Disease"/>
            <person name="Wu L."/>
            <person name="Ma J."/>
        </authorList>
    </citation>
    <scope>NUCLEOTIDE SEQUENCE [LARGE SCALE GENOMIC DNA]</scope>
    <source>
        <strain evidence="3">KCTC 3950</strain>
    </source>
</reference>
<dbReference type="InterPro" id="IPR009526">
    <property type="entry name" value="DUF1146"/>
</dbReference>
<keyword evidence="1" id="KW-1133">Transmembrane helix</keyword>
<dbReference type="RefSeq" id="WP_377607464.1">
    <property type="nucleotide sequence ID" value="NZ_JBHUME010000019.1"/>
</dbReference>
<accession>A0ABW5PJT3</accession>
<keyword evidence="3" id="KW-1185">Reference proteome</keyword>
<sequence>MESNEGTLFASVGMTGVIQLTVVLVCVVLAWWCLQKFRFDLFMKEPRSLQGKMLHVFLSVVIGYQTAKFIFDYILWARMMKYIAL</sequence>
<name>A0ABW5PJT3_9BACL</name>
<gene>
    <name evidence="2" type="ORF">ACFSUF_24225</name>
</gene>
<dbReference type="Proteomes" id="UP001597541">
    <property type="component" value="Unassembled WGS sequence"/>
</dbReference>
<feature type="transmembrane region" description="Helical" evidence="1">
    <location>
        <begin position="54"/>
        <end position="76"/>
    </location>
</feature>
<keyword evidence="1" id="KW-0472">Membrane</keyword>
<organism evidence="2 3">
    <name type="scientific">Paenibacillus gansuensis</name>
    <dbReference type="NCBI Taxonomy" id="306542"/>
    <lineage>
        <taxon>Bacteria</taxon>
        <taxon>Bacillati</taxon>
        <taxon>Bacillota</taxon>
        <taxon>Bacilli</taxon>
        <taxon>Bacillales</taxon>
        <taxon>Paenibacillaceae</taxon>
        <taxon>Paenibacillus</taxon>
    </lineage>
</organism>
<evidence type="ECO:0000313" key="3">
    <source>
        <dbReference type="Proteomes" id="UP001597541"/>
    </source>
</evidence>